<name>A0A507D3L5_9FUNG</name>
<dbReference type="GO" id="GO:0000445">
    <property type="term" value="C:THO complex part of transcription export complex"/>
    <property type="evidence" value="ECO:0007669"/>
    <property type="project" value="TreeGrafter"/>
</dbReference>
<dbReference type="GO" id="GO:0006406">
    <property type="term" value="P:mRNA export from nucleus"/>
    <property type="evidence" value="ECO:0007669"/>
    <property type="project" value="InterPro"/>
</dbReference>
<dbReference type="PANTHER" id="PTHR21597">
    <property type="entry name" value="THO2 PROTEIN"/>
    <property type="match status" value="1"/>
</dbReference>
<evidence type="ECO:0000313" key="9">
    <source>
        <dbReference type="EMBL" id="TPX46066.1"/>
    </source>
</evidence>
<keyword evidence="4" id="KW-0539">Nucleus</keyword>
<gene>
    <name evidence="9" type="ORF">SeLEV6574_g03443</name>
</gene>
<feature type="region of interest" description="Disordered" evidence="5">
    <location>
        <begin position="138"/>
        <end position="157"/>
    </location>
</feature>
<dbReference type="InterPro" id="IPR021418">
    <property type="entry name" value="THO_THOC2_C"/>
</dbReference>
<reference evidence="9 10" key="1">
    <citation type="journal article" date="2019" name="Sci. Rep.">
        <title>Comparative genomics of chytrid fungi reveal insights into the obligate biotrophic and pathogenic lifestyle of Synchytrium endobioticum.</title>
        <authorList>
            <person name="van de Vossenberg B.T.L.H."/>
            <person name="Warris S."/>
            <person name="Nguyen H.D.T."/>
            <person name="van Gent-Pelzer M.P.E."/>
            <person name="Joly D.L."/>
            <person name="van de Geest H.C."/>
            <person name="Bonants P.J.M."/>
            <person name="Smith D.S."/>
            <person name="Levesque C.A."/>
            <person name="van der Lee T.A.J."/>
        </authorList>
    </citation>
    <scope>NUCLEOTIDE SEQUENCE [LARGE SCALE GENOMIC DNA]</scope>
    <source>
        <strain evidence="9 10">LEV6574</strain>
    </source>
</reference>
<comment type="similarity">
    <text evidence="2">Belongs to the THOC2 family.</text>
</comment>
<dbReference type="PANTHER" id="PTHR21597:SF0">
    <property type="entry name" value="THO COMPLEX SUBUNIT 2"/>
    <property type="match status" value="1"/>
</dbReference>
<feature type="compositionally biased region" description="Basic and acidic residues" evidence="5">
    <location>
        <begin position="1700"/>
        <end position="1716"/>
    </location>
</feature>
<feature type="compositionally biased region" description="Polar residues" evidence="5">
    <location>
        <begin position="1876"/>
        <end position="1885"/>
    </location>
</feature>
<feature type="compositionally biased region" description="Basic and acidic residues" evidence="5">
    <location>
        <begin position="2002"/>
        <end position="2038"/>
    </location>
</feature>
<dbReference type="InterPro" id="IPR040007">
    <property type="entry name" value="Tho2"/>
</dbReference>
<feature type="compositionally biased region" description="Polar residues" evidence="5">
    <location>
        <begin position="1838"/>
        <end position="1849"/>
    </location>
</feature>
<dbReference type="EMBL" id="QEAM01000116">
    <property type="protein sequence ID" value="TPX46066.1"/>
    <property type="molecule type" value="Genomic_DNA"/>
</dbReference>
<dbReference type="GO" id="GO:0006397">
    <property type="term" value="P:mRNA processing"/>
    <property type="evidence" value="ECO:0007669"/>
    <property type="project" value="InterPro"/>
</dbReference>
<dbReference type="InterPro" id="IPR021726">
    <property type="entry name" value="THO_THOC2_N"/>
</dbReference>
<proteinExistence type="inferred from homology"/>
<dbReference type="Pfam" id="PF11262">
    <property type="entry name" value="Tho2"/>
    <property type="match status" value="1"/>
</dbReference>
<feature type="compositionally biased region" description="Low complexity" evidence="5">
    <location>
        <begin position="1850"/>
        <end position="1865"/>
    </location>
</feature>
<evidence type="ECO:0000256" key="3">
    <source>
        <dbReference type="ARBA" id="ARBA00019596"/>
    </source>
</evidence>
<dbReference type="VEuPathDB" id="FungiDB:SeMB42_g04930"/>
<feature type="compositionally biased region" description="Polar residues" evidence="5">
    <location>
        <begin position="1915"/>
        <end position="1929"/>
    </location>
</feature>
<feature type="region of interest" description="Disordered" evidence="5">
    <location>
        <begin position="1639"/>
        <end position="2045"/>
    </location>
</feature>
<feature type="domain" description="THO complex subunit 2 N-terminal" evidence="8">
    <location>
        <begin position="66"/>
        <end position="779"/>
    </location>
</feature>
<dbReference type="InterPro" id="IPR032302">
    <property type="entry name" value="THOC2_N"/>
</dbReference>
<feature type="region of interest" description="Disordered" evidence="5">
    <location>
        <begin position="1499"/>
        <end position="1555"/>
    </location>
</feature>
<dbReference type="OrthoDB" id="29024at2759"/>
<evidence type="ECO:0000256" key="1">
    <source>
        <dbReference type="ARBA" id="ARBA00004123"/>
    </source>
</evidence>
<dbReference type="Proteomes" id="UP000320475">
    <property type="component" value="Unassembled WGS sequence"/>
</dbReference>
<evidence type="ECO:0000259" key="6">
    <source>
        <dbReference type="Pfam" id="PF11262"/>
    </source>
</evidence>
<dbReference type="Pfam" id="PF11732">
    <property type="entry name" value="Thoc2"/>
    <property type="match status" value="1"/>
</dbReference>
<feature type="compositionally biased region" description="Basic and acidic residues" evidence="5">
    <location>
        <begin position="1670"/>
        <end position="1683"/>
    </location>
</feature>
<feature type="domain" description="THO complex subunitTHOC2 C-terminal" evidence="6">
    <location>
        <begin position="1094"/>
        <end position="1403"/>
    </location>
</feature>
<feature type="domain" description="THO complex subunitTHOC2 N-terminal" evidence="7">
    <location>
        <begin position="781"/>
        <end position="845"/>
    </location>
</feature>
<comment type="subcellular location">
    <subcellularLocation>
        <location evidence="1">Nucleus</location>
    </subcellularLocation>
</comment>
<sequence>MGLYENDTLWINVAFRNGAFALLLQNGGQLRQKTDPAICFVGRQYNSQAGKEREPTMSQMPTTWQSQMDTWDSGGRQNLLETAVEYSAYEPSPDIARENHLGILSIIRDIFKAVVTGRLRATSAASFLAEWHRNLAGSSNSNGENASKDNDGQSKSTQFELNEGLNIASLVVDALDTFHATTERSMVAIYGLNDDGSGAEMRDVPRARLEEFARAIVEHKFVPIEKLLSVMENDFIEAIAPHLGLRSTTRDKSYSQHFSSKSIKYSTSILYKQTKFNLLREESEGFAKLVTELTFDLPPPVDSWVTAYTLPGETSIREKRIKIRVNSMLQNIKSIIGYFFLDPNRVLDIILDVFAMDVKDQWDFFMELLRVSPWRKSTSSAAKKGSSSSNTSSRDRIAQVLGFKFQYYKHPDAAPATLKSLYHVAALLIRHKVMDMAELYPYLHPLDEDMEKEYDVYIKDTEYRSQSSRFESAQDNLLASAGGLDDRSGTADNVHAGVVATGMKRMSDERSKLILKNQKANLVETLLAVGAFSEALLILNRFPSLPAMFPDLAYNFLRCLHEFIEPFYRPTCSEALAHATQIKLAPTKEFVAQIQAPFPTASTDTKLCPLPTNVFDLLSQGKKLSTTRYRFYYPHWKELLKPPSEPEAFLRSLRGFLTYIGPNLSKDLLLANKIARMGAHMTKEGASTHMKQQWLLILSQHLLPALSLSDSNPAFSYEIWKIVANYPYQVRWHLYQDWADRSNDQDKYPDMWCAKIICVNDVKFIMKRLSHENIRIYGRGIGKVVHSNPTTALNELLRHITGDNMDNFINLIVDASRYLSELDFDVLAYSLVRQLESFGKKTSEDNLTPNAAFTAFARFVGTVYRKHQTELEGLLEYLKQRFEEGEMDDLLVLAEVVGQMSTLRFIENPSDKGLDGMAGGDTLRRESLMLERHLRKHSARLATALKDANVAHVYAILMGQMIRDLPYREYEETGDARKIEDLKEVTIKLDKVKQVFLQYIDFYSTCVPDPTYYVATFPSLRNLVEVYGLETEVAFHIVRPTLTHLINQNPHPDDGIDATNAMDIDEDVNNVWEPALRPIIEDVQDLLPQSVANKLPLPLYVTFWQLSLYDIHIPRARYIDEIRIQMEAKDKALMESNRPDIDSSGRKRAIQDATRASLTVDALRKELNTHVKVHDAVKRRLQRERKYWLPAYDRGHATEAFSEQCLFARAIISYADAEFSAKFLFLMHQLCTRNFATVFALEKVMNDRVIRVMLVSNTELETRCLALFYRRVLQTLMPWFADRSKYKAEALGEGKPGFIHKWDPSGAYNALDMVDVDKIVSYEQFRTAIRRWHGRLFSAISSALASGIDVQKRNALLFANGIIEQFPYFETQGKQMLDVLSNPELEVDEWAPDLKQLVISYRGNVQAGQEKWREKQAPRPINPPAAVPPPIQAAVTPAPAPSTNTAPTIVSASPIAAPGTVPSINHLTGITSTIPPGLRAGVAAGPPALPLPPVLMTTRSTTTPPPQPLPTAAPAGASIGQTQPPPPGVDTAATVDVPYSPQETPRDEFPTPNPPPVDPAAFHAVLERLRNAAKVSSAASSTPPLASVDAVKVSSAAANLASTPVDAARVSAVSSTTARTTSVLMEQKTIDLIVLDSSTPEPIDMGLKPDTPTAVQHSTPPNTKKLQKGRGHDAPNGKERDTYRPTVRSPSPRPSFMNSDKYDGNPRRDDEDREGTKGGNISRRKRSPSPSYSSLRRAEKDLGPRERDRGRFNRDTDKEDTGSKRRSDSRERSERRRERGDRSDRDKSERDSKRDRKRERDFKDFDRDSAVKRLRPGDVDPIVVLESPEPPDHPSKGHTFSSHSNSSTIPVPASAVPPQSSLSAAWAPDASIEPAPNTNSNLPNATSGTGTTPPVGLPPNPTHPNSIPIPPRPITSHSTFSIVGSSTRNTLKRAAEEAANSTRVSPNPSLPIAGNATAVSGGPNPSITFTNSFATGSGPGGGWTSSQSQLPPPSVQPSSRRSRTEPGSDSRWDGGNGDRRSDRDHNSSGSKRSDDSSRSSRRRNY</sequence>
<dbReference type="Pfam" id="PF16134">
    <property type="entry name" value="THOC2_N"/>
    <property type="match status" value="1"/>
</dbReference>
<protein>
    <recommendedName>
        <fullName evidence="3">THO complex subunit 2</fullName>
    </recommendedName>
</protein>
<evidence type="ECO:0000256" key="4">
    <source>
        <dbReference type="ARBA" id="ARBA00023242"/>
    </source>
</evidence>
<evidence type="ECO:0000256" key="5">
    <source>
        <dbReference type="SAM" id="MobiDB-lite"/>
    </source>
</evidence>
<evidence type="ECO:0000259" key="8">
    <source>
        <dbReference type="Pfam" id="PF16134"/>
    </source>
</evidence>
<dbReference type="GO" id="GO:0003729">
    <property type="term" value="F:mRNA binding"/>
    <property type="evidence" value="ECO:0007669"/>
    <property type="project" value="TreeGrafter"/>
</dbReference>
<feature type="compositionally biased region" description="Pro residues" evidence="5">
    <location>
        <begin position="1895"/>
        <end position="1913"/>
    </location>
</feature>
<organism evidence="9 10">
    <name type="scientific">Synchytrium endobioticum</name>
    <dbReference type="NCBI Taxonomy" id="286115"/>
    <lineage>
        <taxon>Eukaryota</taxon>
        <taxon>Fungi</taxon>
        <taxon>Fungi incertae sedis</taxon>
        <taxon>Chytridiomycota</taxon>
        <taxon>Chytridiomycota incertae sedis</taxon>
        <taxon>Chytridiomycetes</taxon>
        <taxon>Synchytriales</taxon>
        <taxon>Synchytriaceae</taxon>
        <taxon>Synchytrium</taxon>
    </lineage>
</organism>
<evidence type="ECO:0000256" key="2">
    <source>
        <dbReference type="ARBA" id="ARBA00007857"/>
    </source>
</evidence>
<feature type="compositionally biased region" description="Basic and acidic residues" evidence="5">
    <location>
        <begin position="1736"/>
        <end position="1818"/>
    </location>
</feature>
<feature type="compositionally biased region" description="Polar residues" evidence="5">
    <location>
        <begin position="1653"/>
        <end position="1664"/>
    </location>
</feature>
<comment type="caution">
    <text evidence="9">The sequence shown here is derived from an EMBL/GenBank/DDBJ whole genome shotgun (WGS) entry which is preliminary data.</text>
</comment>
<accession>A0A507D3L5</accession>
<evidence type="ECO:0000313" key="10">
    <source>
        <dbReference type="Proteomes" id="UP000320475"/>
    </source>
</evidence>
<evidence type="ECO:0000259" key="7">
    <source>
        <dbReference type="Pfam" id="PF11732"/>
    </source>
</evidence>